<comment type="caution">
    <text evidence="2">The sequence shown here is derived from an EMBL/GenBank/DDBJ whole genome shotgun (WGS) entry which is preliminary data.</text>
</comment>
<proteinExistence type="predicted"/>
<keyword evidence="1" id="KW-0812">Transmembrane</keyword>
<evidence type="ECO:0000256" key="1">
    <source>
        <dbReference type="SAM" id="Phobius"/>
    </source>
</evidence>
<name>A0A4Z2IGK8_9TELE</name>
<dbReference type="AlphaFoldDB" id="A0A4Z2IGK8"/>
<feature type="transmembrane region" description="Helical" evidence="1">
    <location>
        <begin position="37"/>
        <end position="54"/>
    </location>
</feature>
<protein>
    <submittedName>
        <fullName evidence="2">Uncharacterized protein</fullName>
    </submittedName>
</protein>
<keyword evidence="3" id="KW-1185">Reference proteome</keyword>
<evidence type="ECO:0000313" key="2">
    <source>
        <dbReference type="EMBL" id="TNN76564.1"/>
    </source>
</evidence>
<keyword evidence="1" id="KW-1133">Transmembrane helix</keyword>
<keyword evidence="1" id="KW-0472">Membrane</keyword>
<organism evidence="2 3">
    <name type="scientific">Liparis tanakae</name>
    <name type="common">Tanaka's snailfish</name>
    <dbReference type="NCBI Taxonomy" id="230148"/>
    <lineage>
        <taxon>Eukaryota</taxon>
        <taxon>Metazoa</taxon>
        <taxon>Chordata</taxon>
        <taxon>Craniata</taxon>
        <taxon>Vertebrata</taxon>
        <taxon>Euteleostomi</taxon>
        <taxon>Actinopterygii</taxon>
        <taxon>Neopterygii</taxon>
        <taxon>Teleostei</taxon>
        <taxon>Neoteleostei</taxon>
        <taxon>Acanthomorphata</taxon>
        <taxon>Eupercaria</taxon>
        <taxon>Perciformes</taxon>
        <taxon>Cottioidei</taxon>
        <taxon>Cottales</taxon>
        <taxon>Liparidae</taxon>
        <taxon>Liparis</taxon>
    </lineage>
</organism>
<dbReference type="EMBL" id="SRLO01000092">
    <property type="protein sequence ID" value="TNN76564.1"/>
    <property type="molecule type" value="Genomic_DNA"/>
</dbReference>
<sequence>MMELLQAASVSSQEGFQSLSWMSQDPLSPLSSIVNPLWAFFSVALISLGTLVVARRQVVVGGVGGREEVG</sequence>
<dbReference type="Proteomes" id="UP000314294">
    <property type="component" value="Unassembled WGS sequence"/>
</dbReference>
<accession>A0A4Z2IGK8</accession>
<gene>
    <name evidence="2" type="ORF">EYF80_013214</name>
</gene>
<reference evidence="2 3" key="1">
    <citation type="submission" date="2019-03" db="EMBL/GenBank/DDBJ databases">
        <title>First draft genome of Liparis tanakae, snailfish: a comprehensive survey of snailfish specific genes.</title>
        <authorList>
            <person name="Kim W."/>
            <person name="Song I."/>
            <person name="Jeong J.-H."/>
            <person name="Kim D."/>
            <person name="Kim S."/>
            <person name="Ryu S."/>
            <person name="Song J.Y."/>
            <person name="Lee S.K."/>
        </authorList>
    </citation>
    <scope>NUCLEOTIDE SEQUENCE [LARGE SCALE GENOMIC DNA]</scope>
    <source>
        <tissue evidence="2">Muscle</tissue>
    </source>
</reference>
<evidence type="ECO:0000313" key="3">
    <source>
        <dbReference type="Proteomes" id="UP000314294"/>
    </source>
</evidence>